<organism evidence="7 8">
    <name type="scientific">Mitsuokella multacida</name>
    <dbReference type="NCBI Taxonomy" id="52226"/>
    <lineage>
        <taxon>Bacteria</taxon>
        <taxon>Bacillati</taxon>
        <taxon>Bacillota</taxon>
        <taxon>Negativicutes</taxon>
        <taxon>Selenomonadales</taxon>
        <taxon>Selenomonadaceae</taxon>
        <taxon>Mitsuokella</taxon>
    </lineage>
</organism>
<evidence type="ECO:0000256" key="6">
    <source>
        <dbReference type="SAM" id="SignalP"/>
    </source>
</evidence>
<evidence type="ECO:0000256" key="5">
    <source>
        <dbReference type="PIRSR" id="PIRSR004846-1"/>
    </source>
</evidence>
<dbReference type="InterPro" id="IPR005950">
    <property type="entry name" value="ModA"/>
</dbReference>
<keyword evidence="4 6" id="KW-0732">Signal</keyword>
<dbReference type="GO" id="GO:0046872">
    <property type="term" value="F:metal ion binding"/>
    <property type="evidence" value="ECO:0007669"/>
    <property type="project" value="UniProtKB-KW"/>
</dbReference>
<dbReference type="SUPFAM" id="SSF53850">
    <property type="entry name" value="Periplasmic binding protein-like II"/>
    <property type="match status" value="1"/>
</dbReference>
<feature type="binding site" evidence="5">
    <location>
        <position position="200"/>
    </location>
    <ligand>
        <name>molybdate</name>
        <dbReference type="ChEBI" id="CHEBI:36264"/>
    </ligand>
</feature>
<evidence type="ECO:0000313" key="7">
    <source>
        <dbReference type="EMBL" id="RHF52345.1"/>
    </source>
</evidence>
<keyword evidence="3 5" id="KW-0479">Metal-binding</keyword>
<dbReference type="AlphaFoldDB" id="A0A414NY18"/>
<evidence type="ECO:0000256" key="1">
    <source>
        <dbReference type="ARBA" id="ARBA00009175"/>
    </source>
</evidence>
<dbReference type="FunFam" id="3.40.190.10:FF:000035">
    <property type="entry name" value="Molybdate ABC transporter substrate-binding protein"/>
    <property type="match status" value="1"/>
</dbReference>
<evidence type="ECO:0000313" key="8">
    <source>
        <dbReference type="Proteomes" id="UP000283442"/>
    </source>
</evidence>
<dbReference type="GO" id="GO:1901359">
    <property type="term" value="F:tungstate binding"/>
    <property type="evidence" value="ECO:0007669"/>
    <property type="project" value="UniProtKB-ARBA"/>
</dbReference>
<comment type="caution">
    <text evidence="7">The sequence shown here is derived from an EMBL/GenBank/DDBJ whole genome shotgun (WGS) entry which is preliminary data.</text>
</comment>
<dbReference type="PANTHER" id="PTHR30632:SF0">
    <property type="entry name" value="SULFATE-BINDING PROTEIN"/>
    <property type="match status" value="1"/>
</dbReference>
<feature type="chain" id="PRO_5039063510" evidence="6">
    <location>
        <begin position="25"/>
        <end position="264"/>
    </location>
</feature>
<accession>A0A414NY18</accession>
<feature type="binding site" evidence="5">
    <location>
        <position position="45"/>
    </location>
    <ligand>
        <name>molybdate</name>
        <dbReference type="ChEBI" id="CHEBI:36264"/>
    </ligand>
</feature>
<evidence type="ECO:0000256" key="2">
    <source>
        <dbReference type="ARBA" id="ARBA00022505"/>
    </source>
</evidence>
<feature type="binding site" evidence="5">
    <location>
        <position position="73"/>
    </location>
    <ligand>
        <name>molybdate</name>
        <dbReference type="ChEBI" id="CHEBI:36264"/>
    </ligand>
</feature>
<dbReference type="RefSeq" id="WP_118175415.1">
    <property type="nucleotide sequence ID" value="NZ_JAQEAO010000003.1"/>
</dbReference>
<sequence length="264" mass="27904">MKKLFALLAAGLLAVMSGCGGQTASNESKSSAQEPVELHVSAAASLTDVMNEIGKNYEAEHPNVKVVFNYGSSGALQQAIENGGDADLFFSAAQKQMNALEKAGLLADGTRKDLLQNEVVLIVPKEGGKDISSFDQLTSDTITHVALGEPKGVPVGQYSEEILTKLGILDAVKAKAVYGSDVRQVLAWVASGESDAGLVYATDAAISSDVRVVAKAPAGTHKDIIYPAAILKDSKHLDTAKDFLAFVSNDKNKERFAKYGFEVK</sequence>
<dbReference type="CDD" id="cd13537">
    <property type="entry name" value="PBP2_YvgL_like"/>
    <property type="match status" value="1"/>
</dbReference>
<name>A0A414NY18_9FIRM</name>
<dbReference type="GO" id="GO:0030973">
    <property type="term" value="F:molybdate ion binding"/>
    <property type="evidence" value="ECO:0007669"/>
    <property type="project" value="UniProtKB-ARBA"/>
</dbReference>
<evidence type="ECO:0000256" key="3">
    <source>
        <dbReference type="ARBA" id="ARBA00022723"/>
    </source>
</evidence>
<dbReference type="NCBIfam" id="TIGR01256">
    <property type="entry name" value="modA"/>
    <property type="match status" value="1"/>
</dbReference>
<gene>
    <name evidence="7" type="primary">modA</name>
    <name evidence="7" type="ORF">DW674_04000</name>
</gene>
<feature type="signal peptide" evidence="6">
    <location>
        <begin position="1"/>
        <end position="24"/>
    </location>
</feature>
<evidence type="ECO:0000256" key="4">
    <source>
        <dbReference type="ARBA" id="ARBA00022729"/>
    </source>
</evidence>
<dbReference type="PROSITE" id="PS51257">
    <property type="entry name" value="PROKAR_LIPOPROTEIN"/>
    <property type="match status" value="1"/>
</dbReference>
<dbReference type="Pfam" id="PF13531">
    <property type="entry name" value="SBP_bac_11"/>
    <property type="match status" value="1"/>
</dbReference>
<dbReference type="PIRSF" id="PIRSF004846">
    <property type="entry name" value="ModA"/>
    <property type="match status" value="1"/>
</dbReference>
<comment type="similarity">
    <text evidence="1">Belongs to the bacterial solute-binding protein ModA family.</text>
</comment>
<dbReference type="PANTHER" id="PTHR30632">
    <property type="entry name" value="MOLYBDATE-BINDING PERIPLASMIC PROTEIN"/>
    <property type="match status" value="1"/>
</dbReference>
<dbReference type="Proteomes" id="UP000283442">
    <property type="component" value="Unassembled WGS sequence"/>
</dbReference>
<feature type="binding site" evidence="5">
    <location>
        <position position="182"/>
    </location>
    <ligand>
        <name>molybdate</name>
        <dbReference type="ChEBI" id="CHEBI:36264"/>
    </ligand>
</feature>
<reference evidence="7 8" key="1">
    <citation type="submission" date="2018-08" db="EMBL/GenBank/DDBJ databases">
        <title>A genome reference for cultivated species of the human gut microbiota.</title>
        <authorList>
            <person name="Zou Y."/>
            <person name="Xue W."/>
            <person name="Luo G."/>
        </authorList>
    </citation>
    <scope>NUCLEOTIDE SEQUENCE [LARGE SCALE GENOMIC DNA]</scope>
    <source>
        <strain evidence="7 8">AM25-21AC</strain>
    </source>
</reference>
<dbReference type="GO" id="GO:0015689">
    <property type="term" value="P:molybdate ion transport"/>
    <property type="evidence" value="ECO:0007669"/>
    <property type="project" value="InterPro"/>
</dbReference>
<dbReference type="OrthoDB" id="9785015at2"/>
<dbReference type="InterPro" id="IPR050682">
    <property type="entry name" value="ModA/WtpA"/>
</dbReference>
<protein>
    <submittedName>
        <fullName evidence="7">Molybdate ABC transporter substrate-binding protein</fullName>
    </submittedName>
</protein>
<dbReference type="InterPro" id="IPR041879">
    <property type="entry name" value="YvgL-like_PBP2"/>
</dbReference>
<proteinExistence type="inferred from homology"/>
<dbReference type="Gene3D" id="3.40.190.10">
    <property type="entry name" value="Periplasmic binding protein-like II"/>
    <property type="match status" value="2"/>
</dbReference>
<dbReference type="EMBL" id="QRHE01000003">
    <property type="protein sequence ID" value="RHF52345.1"/>
    <property type="molecule type" value="Genomic_DNA"/>
</dbReference>
<keyword evidence="2 5" id="KW-0500">Molybdenum</keyword>